<reference evidence="1" key="1">
    <citation type="submission" date="2022-07" db="EMBL/GenBank/DDBJ databases">
        <title>Complete genome of Vibrio japonicus strain JCM 31412T and phylogenomic assessment of the Nereis clade of the genus Vibrio.</title>
        <authorList>
            <person name="Shlafstein M.D."/>
            <person name="Emsley S.A."/>
            <person name="Ushijima B."/>
            <person name="Videau P."/>
            <person name="Saw J.H."/>
        </authorList>
    </citation>
    <scope>NUCLEOTIDE SEQUENCE</scope>
    <source>
        <strain evidence="1">JCM 31412</strain>
    </source>
</reference>
<protein>
    <submittedName>
        <fullName evidence="1">DNA phosphorothioation-associated putative methyltransferase</fullName>
    </submittedName>
</protein>
<proteinExistence type="predicted"/>
<keyword evidence="2" id="KW-1185">Reference proteome</keyword>
<accession>A0ABY5LF24</accession>
<evidence type="ECO:0000313" key="1">
    <source>
        <dbReference type="EMBL" id="UUM29682.1"/>
    </source>
</evidence>
<sequence>MNEELFAELIAQIKVGKQLPDAIYLHKDAFDALPTDLSQFIPAVAKAVSLQDESWNLVKLFKKEFRLSLLHYPNFYSDSYPVLRQSLNVDLSKLTHKVTSYEASDNPPILHRKETMVLPESEHYEHFITLTQEGENAGLYENSRLIGFQRSWENLIARHGYELVDGRLFRSSAVAQVEESGIDRHKTALVRHELSAPMKTLVKHGYLEGSYSIFDYGCGRGDDLRELEAHGLDALGWDPNFQPDSDKVSSHIVNLGFVLNVIEDQDERLEALLRAWELADKFLVVSVMLANENYIAQFTPYKDGVVTSRNTFQKYYAQSEIKAYIERSLQEDAITVAPGIFYIFKDKLEEQQYLQSKYKRHHKWQQLTSPEPVEAKDKAKLLVTQNQELFNAFWNTCLELGRIPANEEFGQSDKVRELIGSHKKVFGLLQEMFDTTEFEQAEKSRKEDLLLYFSMGLFEKRKPYTQQPESLKRDIKALFDDYKTAINLAAELLFAIADTELINKQCEKAHQQLPASLLNEGHSLILHRDYIDDLPLLLRVYVGAGLQMYGELDEEIDLIKIHITSGKLTLTAYDNFENSVPFLVERIKIKMAEQDIDFFDYVDEKRRPPLLNKHLYMTGEHENYKKQLSFNKRLAKLMEFEPTEETQMLRAEFDILLDKQNKQIKGFTLSGKSQC</sequence>
<gene>
    <name evidence="1" type="ORF">NP165_08120</name>
</gene>
<dbReference type="InterPro" id="IPR024019">
    <property type="entry name" value="CHP04096"/>
</dbReference>
<dbReference type="GO" id="GO:0008168">
    <property type="term" value="F:methyltransferase activity"/>
    <property type="evidence" value="ECO:0007669"/>
    <property type="project" value="UniProtKB-KW"/>
</dbReference>
<keyword evidence="1" id="KW-0808">Transferase</keyword>
<organism evidence="1 2">
    <name type="scientific">Vibrio japonicus</name>
    <dbReference type="NCBI Taxonomy" id="1824638"/>
    <lineage>
        <taxon>Bacteria</taxon>
        <taxon>Pseudomonadati</taxon>
        <taxon>Pseudomonadota</taxon>
        <taxon>Gammaproteobacteria</taxon>
        <taxon>Vibrionales</taxon>
        <taxon>Vibrionaceae</taxon>
        <taxon>Vibrio</taxon>
    </lineage>
</organism>
<dbReference type="NCBIfam" id="TIGR04096">
    <property type="entry name" value="dnd_rel_methyl"/>
    <property type="match status" value="1"/>
</dbReference>
<dbReference type="Proteomes" id="UP001058602">
    <property type="component" value="Chromosome 1"/>
</dbReference>
<dbReference type="RefSeq" id="WP_257083474.1">
    <property type="nucleotide sequence ID" value="NZ_CP102096.1"/>
</dbReference>
<name>A0ABY5LF24_9VIBR</name>
<dbReference type="GO" id="GO:0032259">
    <property type="term" value="P:methylation"/>
    <property type="evidence" value="ECO:0007669"/>
    <property type="project" value="UniProtKB-KW"/>
</dbReference>
<evidence type="ECO:0000313" key="2">
    <source>
        <dbReference type="Proteomes" id="UP001058602"/>
    </source>
</evidence>
<dbReference type="EMBL" id="CP102096">
    <property type="protein sequence ID" value="UUM29682.1"/>
    <property type="molecule type" value="Genomic_DNA"/>
</dbReference>
<keyword evidence="1" id="KW-0489">Methyltransferase</keyword>